<dbReference type="Pfam" id="PF05050">
    <property type="entry name" value="Methyltransf_21"/>
    <property type="match status" value="1"/>
</dbReference>
<comment type="caution">
    <text evidence="2">The sequence shown here is derived from an EMBL/GenBank/DDBJ whole genome shotgun (WGS) entry which is preliminary data.</text>
</comment>
<keyword evidence="3" id="KW-1185">Reference proteome</keyword>
<dbReference type="EMBL" id="SNTZ01000003">
    <property type="protein sequence ID" value="THV59520.1"/>
    <property type="molecule type" value="Genomic_DNA"/>
</dbReference>
<name>A0A4S8RN62_9FLAO</name>
<evidence type="ECO:0000313" key="2">
    <source>
        <dbReference type="EMBL" id="THV59520.1"/>
    </source>
</evidence>
<dbReference type="AlphaFoldDB" id="A0A4S8RN62"/>
<dbReference type="InterPro" id="IPR029063">
    <property type="entry name" value="SAM-dependent_MTases_sf"/>
</dbReference>
<dbReference type="Proteomes" id="UP000310406">
    <property type="component" value="Unassembled WGS sequence"/>
</dbReference>
<dbReference type="GO" id="GO:0032259">
    <property type="term" value="P:methylation"/>
    <property type="evidence" value="ECO:0007669"/>
    <property type="project" value="UniProtKB-KW"/>
</dbReference>
<dbReference type="OrthoDB" id="9812600at2"/>
<dbReference type="PANTHER" id="PTHR34203">
    <property type="entry name" value="METHYLTRANSFERASE, FKBM FAMILY PROTEIN"/>
    <property type="match status" value="1"/>
</dbReference>
<sequence>MGFFHSLVYEPNVNRLLRNVNRILSPLLPEHIKIHPSGSIKVDVGNGIAFRLKTNQTSYITRELFWDKPENFEYTPLFIELVKKVETFWDVGTNIGYYSILGCMVNPKLKVHAFEPSMGPMTYLEENIKINNIADRVKIEPVALSDVNGDIEFYQIHNPKFPDTLNLSGEHNIGTKTQLPSKKVKVRSSRLDDYNQPNKRIDLIKIDTEGAEVHVLKGSQETIKTQQPIIICETLFNGNEGQIEALLKDEDYLFFNHTEKGLEEVPTLVREKDNGVRNCFMVPRSKKDMIMSLIAR</sequence>
<dbReference type="InterPro" id="IPR006342">
    <property type="entry name" value="FkbM_mtfrase"/>
</dbReference>
<keyword evidence="2" id="KW-0808">Transferase</keyword>
<keyword evidence="2" id="KW-0489">Methyltransferase</keyword>
<feature type="domain" description="Methyltransferase FkbM" evidence="1">
    <location>
        <begin position="90"/>
        <end position="252"/>
    </location>
</feature>
<organism evidence="2 3">
    <name type="scientific">Flagellimonas alvinocaridis</name>
    <dbReference type="NCBI Taxonomy" id="2530200"/>
    <lineage>
        <taxon>Bacteria</taxon>
        <taxon>Pseudomonadati</taxon>
        <taxon>Bacteroidota</taxon>
        <taxon>Flavobacteriia</taxon>
        <taxon>Flavobacteriales</taxon>
        <taxon>Flavobacteriaceae</taxon>
        <taxon>Flagellimonas</taxon>
    </lineage>
</organism>
<dbReference type="GO" id="GO:0008168">
    <property type="term" value="F:methyltransferase activity"/>
    <property type="evidence" value="ECO:0007669"/>
    <property type="project" value="UniProtKB-KW"/>
</dbReference>
<accession>A0A4S8RN62</accession>
<protein>
    <submittedName>
        <fullName evidence="2">FkbM family methyltransferase</fullName>
    </submittedName>
</protein>
<dbReference type="InterPro" id="IPR052514">
    <property type="entry name" value="SAM-dependent_MTase"/>
</dbReference>
<dbReference type="NCBIfam" id="TIGR01444">
    <property type="entry name" value="fkbM_fam"/>
    <property type="match status" value="1"/>
</dbReference>
<evidence type="ECO:0000259" key="1">
    <source>
        <dbReference type="Pfam" id="PF05050"/>
    </source>
</evidence>
<reference evidence="2 3" key="1">
    <citation type="submission" date="2019-03" db="EMBL/GenBank/DDBJ databases">
        <title>Muricauda SCR12 sp.nov, a marine bacterium isolated from Pacific Ocean:the Okinawa trough.</title>
        <authorList>
            <person name="Liu L."/>
        </authorList>
    </citation>
    <scope>NUCLEOTIDE SEQUENCE [LARGE SCALE GENOMIC DNA]</scope>
    <source>
        <strain evidence="2 3">SCR12</strain>
    </source>
</reference>
<gene>
    <name evidence="2" type="ORF">EZV76_08090</name>
</gene>
<dbReference type="SUPFAM" id="SSF53335">
    <property type="entry name" value="S-adenosyl-L-methionine-dependent methyltransferases"/>
    <property type="match status" value="1"/>
</dbReference>
<proteinExistence type="predicted"/>
<evidence type="ECO:0000313" key="3">
    <source>
        <dbReference type="Proteomes" id="UP000310406"/>
    </source>
</evidence>
<dbReference type="PANTHER" id="PTHR34203:SF15">
    <property type="entry name" value="SLL1173 PROTEIN"/>
    <property type="match status" value="1"/>
</dbReference>
<dbReference type="Gene3D" id="3.40.50.150">
    <property type="entry name" value="Vaccinia Virus protein VP39"/>
    <property type="match status" value="1"/>
</dbReference>
<dbReference type="RefSeq" id="WP_136566038.1">
    <property type="nucleotide sequence ID" value="NZ_SNTZ01000003.1"/>
</dbReference>